<sequence length="200" mass="21805">MNKNIAFPLSALALLTLTAVPALPVAAQTSLPQGRYKTACLPIGKNDRHGFIAEVVIEGSVLSATAQSYAHDDCDVPTVEVDYRGAIEEARRQENHIDFVQRTGPFVYTLLLPEVTTYYNANVDSAGCALDGWETGVPRDVSGKTCAPYTFPEVGSRLKDRLWIKGDRISFGHLPLSWQNEADGGFPETSSSIDFVRVSD</sequence>
<dbReference type="KEGG" id="mlut:JET14_01830"/>
<gene>
    <name evidence="2" type="ORF">JET14_01830</name>
</gene>
<feature type="signal peptide" evidence="1">
    <location>
        <begin position="1"/>
        <end position="27"/>
    </location>
</feature>
<evidence type="ECO:0000256" key="1">
    <source>
        <dbReference type="SAM" id="SignalP"/>
    </source>
</evidence>
<accession>A0A7T7KLQ8</accession>
<protein>
    <submittedName>
        <fullName evidence="2">Uncharacterized protein</fullName>
    </submittedName>
</protein>
<proteinExistence type="predicted"/>
<reference evidence="2 3" key="1">
    <citation type="submission" date="2020-12" db="EMBL/GenBank/DDBJ databases">
        <authorList>
            <person name="Zheng R.K."/>
            <person name="Sun C.M."/>
        </authorList>
    </citation>
    <scope>NUCLEOTIDE SEQUENCE [LARGE SCALE GENOMIC DNA]</scope>
    <source>
        <strain evidence="2 3">ZRK001</strain>
    </source>
</reference>
<dbReference type="AlphaFoldDB" id="A0A7T7KLQ8"/>
<feature type="chain" id="PRO_5032906589" evidence="1">
    <location>
        <begin position="28"/>
        <end position="200"/>
    </location>
</feature>
<name>A0A7T7KLQ8_9HYPH</name>
<evidence type="ECO:0000313" key="3">
    <source>
        <dbReference type="Proteomes" id="UP000596083"/>
    </source>
</evidence>
<dbReference type="Proteomes" id="UP000596083">
    <property type="component" value="Chromosome"/>
</dbReference>
<dbReference type="EMBL" id="CP066786">
    <property type="protein sequence ID" value="QQM30950.1"/>
    <property type="molecule type" value="Genomic_DNA"/>
</dbReference>
<dbReference type="RefSeq" id="WP_200336546.1">
    <property type="nucleotide sequence ID" value="NZ_CP066786.1"/>
</dbReference>
<organism evidence="2 3">
    <name type="scientific">Martelella lutilitoris</name>
    <dbReference type="NCBI Taxonomy" id="2583532"/>
    <lineage>
        <taxon>Bacteria</taxon>
        <taxon>Pseudomonadati</taxon>
        <taxon>Pseudomonadota</taxon>
        <taxon>Alphaproteobacteria</taxon>
        <taxon>Hyphomicrobiales</taxon>
        <taxon>Aurantimonadaceae</taxon>
        <taxon>Martelella</taxon>
    </lineage>
</organism>
<evidence type="ECO:0000313" key="2">
    <source>
        <dbReference type="EMBL" id="QQM30950.1"/>
    </source>
</evidence>
<keyword evidence="1" id="KW-0732">Signal</keyword>